<dbReference type="AlphaFoldDB" id="A0A7I8BSI6"/>
<evidence type="ECO:0000313" key="2">
    <source>
        <dbReference type="Proteomes" id="UP000510888"/>
    </source>
</evidence>
<sequence length="73" mass="8422">MSPRESAFARFDKRQSIPSKFILVRVVNFAALNARERQGEKIAKKRQFAQGRPVQSGRKAYLKRNMRMPSKGV</sequence>
<keyword evidence="2" id="KW-1185">Reference proteome</keyword>
<reference evidence="1 2" key="1">
    <citation type="journal article" date="2020" name="Genes (Basel)">
        <title>Genomic Comparison of Insect Gut Symbionts from Divergent Burkholderia Subclades.</title>
        <authorList>
            <person name="Takeshita K."/>
            <person name="Kikuchi Y."/>
        </authorList>
    </citation>
    <scope>NUCLEOTIDE SEQUENCE [LARGE SCALE GENOMIC DNA]</scope>
    <source>
        <strain evidence="1 2">PGU16</strain>
    </source>
</reference>
<name>A0A7I8BSI6_9BURK</name>
<accession>A0A7I8BSI6</accession>
<proteinExistence type="predicted"/>
<dbReference type="Proteomes" id="UP000510888">
    <property type="component" value="Chromosome 2"/>
</dbReference>
<gene>
    <name evidence="1" type="ORF">PPGU16_47090</name>
</gene>
<organism evidence="1 2">
    <name type="scientific">Paraburkholderia largidicola</name>
    <dbReference type="NCBI Taxonomy" id="3014751"/>
    <lineage>
        <taxon>Bacteria</taxon>
        <taxon>Pseudomonadati</taxon>
        <taxon>Pseudomonadota</taxon>
        <taxon>Betaproteobacteria</taxon>
        <taxon>Burkholderiales</taxon>
        <taxon>Burkholderiaceae</taxon>
        <taxon>Paraburkholderia</taxon>
    </lineage>
</organism>
<dbReference type="EMBL" id="AP023175">
    <property type="protein sequence ID" value="BCF91642.1"/>
    <property type="molecule type" value="Genomic_DNA"/>
</dbReference>
<dbReference type="KEGG" id="plad:PPGU16_47090"/>
<evidence type="ECO:0000313" key="1">
    <source>
        <dbReference type="EMBL" id="BCF91642.1"/>
    </source>
</evidence>
<protein>
    <submittedName>
        <fullName evidence="1">Uncharacterized protein</fullName>
    </submittedName>
</protein>